<proteinExistence type="predicted"/>
<dbReference type="PANTHER" id="PTHR11439:SF442">
    <property type="entry name" value="CYSTEINE-RICH RLK (RECEPTOR-LIKE PROTEIN KINASE) 8"/>
    <property type="match status" value="1"/>
</dbReference>
<dbReference type="CDD" id="cd09272">
    <property type="entry name" value="RNase_HI_RT_Ty1"/>
    <property type="match status" value="1"/>
</dbReference>
<sequence length="419" mass="48188">MKHAKPETPDSSNKSVSRTISVSETKSCLLKEYLIKFSVMNGKKPLTLDFKTFTTSTSLDYNNGAYVAHYSTELINYSLIIGTKVDIREIIYSDLVTKLLNKSRMKYVSYPRFISYALEELMGLEYTQDEQFGYLPSTLSNFNFSKDTYKVTEIELKAYIIAVNNQKDLVSPLSLSSKKKKRKSQTLTLILPKSQALRLSEHSLRRENNLSPKRHLVRPRGNDHPTDRDLTFTDYDEGAAKTTPFPKGLRKISSKVKPDIEALRIKTFADVQALLLFYDEMVYEFADKNGPKTQVLELMKQTALAISTSEAEYVSARKACQQPLWMKQAFIDYDIRLDDIPIMCDNKGAIDLSKNLVQHSRTKHIEIRHHFLRDNIQKENFSIEKVPSKENIADILTKPLKRELFNYLHLGLGMMEQID</sequence>
<dbReference type="PANTHER" id="PTHR11439">
    <property type="entry name" value="GAG-POL-RELATED RETROTRANSPOSON"/>
    <property type="match status" value="1"/>
</dbReference>
<comment type="caution">
    <text evidence="1">The sequence shown here is derived from an EMBL/GenBank/DDBJ whole genome shotgun (WGS) entry which is preliminary data.</text>
</comment>
<dbReference type="AlphaFoldDB" id="A0A699HCC8"/>
<gene>
    <name evidence="1" type="ORF">Tci_367104</name>
</gene>
<dbReference type="EMBL" id="BKCJ010141210">
    <property type="protein sequence ID" value="GEX95129.1"/>
    <property type="molecule type" value="Genomic_DNA"/>
</dbReference>
<protein>
    <submittedName>
        <fullName evidence="1">Copia protein</fullName>
    </submittedName>
</protein>
<organism evidence="1">
    <name type="scientific">Tanacetum cinerariifolium</name>
    <name type="common">Dalmatian daisy</name>
    <name type="synonym">Chrysanthemum cinerariifolium</name>
    <dbReference type="NCBI Taxonomy" id="118510"/>
    <lineage>
        <taxon>Eukaryota</taxon>
        <taxon>Viridiplantae</taxon>
        <taxon>Streptophyta</taxon>
        <taxon>Embryophyta</taxon>
        <taxon>Tracheophyta</taxon>
        <taxon>Spermatophyta</taxon>
        <taxon>Magnoliopsida</taxon>
        <taxon>eudicotyledons</taxon>
        <taxon>Gunneridae</taxon>
        <taxon>Pentapetalae</taxon>
        <taxon>asterids</taxon>
        <taxon>campanulids</taxon>
        <taxon>Asterales</taxon>
        <taxon>Asteraceae</taxon>
        <taxon>Asteroideae</taxon>
        <taxon>Anthemideae</taxon>
        <taxon>Anthemidinae</taxon>
        <taxon>Tanacetum</taxon>
    </lineage>
</organism>
<reference evidence="1" key="1">
    <citation type="journal article" date="2019" name="Sci. Rep.">
        <title>Draft genome of Tanacetum cinerariifolium, the natural source of mosquito coil.</title>
        <authorList>
            <person name="Yamashiro T."/>
            <person name="Shiraishi A."/>
            <person name="Satake H."/>
            <person name="Nakayama K."/>
        </authorList>
    </citation>
    <scope>NUCLEOTIDE SEQUENCE</scope>
</reference>
<accession>A0A699HCC8</accession>
<name>A0A699HCC8_TANCI</name>
<evidence type="ECO:0000313" key="1">
    <source>
        <dbReference type="EMBL" id="GEX95129.1"/>
    </source>
</evidence>